<feature type="domain" description="Helix-turn-helix" evidence="1">
    <location>
        <begin position="6"/>
        <end position="49"/>
    </location>
</feature>
<sequence>MEKIGFTVREVAQLTGLHRNTVFREIYRGNIKAVKFARRLLIPRYELERLGLLPKENPAVQGGAGK</sequence>
<organism evidence="2 3">
    <name type="scientific">Meiothermus hypogaeus NBRC 106114</name>
    <dbReference type="NCBI Taxonomy" id="1227553"/>
    <lineage>
        <taxon>Bacteria</taxon>
        <taxon>Thermotogati</taxon>
        <taxon>Deinococcota</taxon>
        <taxon>Deinococci</taxon>
        <taxon>Thermales</taxon>
        <taxon>Thermaceae</taxon>
        <taxon>Meiothermus</taxon>
    </lineage>
</organism>
<dbReference type="Proteomes" id="UP000321197">
    <property type="component" value="Unassembled WGS sequence"/>
</dbReference>
<dbReference type="GO" id="GO:0003677">
    <property type="term" value="F:DNA binding"/>
    <property type="evidence" value="ECO:0007669"/>
    <property type="project" value="InterPro"/>
</dbReference>
<gene>
    <name evidence="2" type="ORF">MHY01S_17870</name>
</gene>
<dbReference type="NCBIfam" id="TIGR01764">
    <property type="entry name" value="excise"/>
    <property type="match status" value="1"/>
</dbReference>
<evidence type="ECO:0000259" key="1">
    <source>
        <dbReference type="Pfam" id="PF12728"/>
    </source>
</evidence>
<comment type="caution">
    <text evidence="2">The sequence shown here is derived from an EMBL/GenBank/DDBJ whole genome shotgun (WGS) entry which is preliminary data.</text>
</comment>
<name>A0A511R1Y8_9DEIN</name>
<dbReference type="RefSeq" id="WP_119341054.1">
    <property type="nucleotide sequence ID" value="NZ_BJXL01000053.1"/>
</dbReference>
<dbReference type="EMBL" id="BJXL01000053">
    <property type="protein sequence ID" value="GEM83621.1"/>
    <property type="molecule type" value="Genomic_DNA"/>
</dbReference>
<accession>A0A511R1Y8</accession>
<dbReference type="OrthoDB" id="27525at2"/>
<evidence type="ECO:0000313" key="3">
    <source>
        <dbReference type="Proteomes" id="UP000321197"/>
    </source>
</evidence>
<dbReference type="Pfam" id="PF12728">
    <property type="entry name" value="HTH_17"/>
    <property type="match status" value="1"/>
</dbReference>
<proteinExistence type="predicted"/>
<dbReference type="InterPro" id="IPR010093">
    <property type="entry name" value="SinI_DNA-bd"/>
</dbReference>
<dbReference type="AlphaFoldDB" id="A0A511R1Y8"/>
<dbReference type="InterPro" id="IPR041657">
    <property type="entry name" value="HTH_17"/>
</dbReference>
<protein>
    <recommendedName>
        <fullName evidence="1">Helix-turn-helix domain-containing protein</fullName>
    </recommendedName>
</protein>
<evidence type="ECO:0000313" key="2">
    <source>
        <dbReference type="EMBL" id="GEM83621.1"/>
    </source>
</evidence>
<reference evidence="2 3" key="1">
    <citation type="submission" date="2019-07" db="EMBL/GenBank/DDBJ databases">
        <title>Whole genome shotgun sequence of Meiothermus hypogaeus NBRC 106114.</title>
        <authorList>
            <person name="Hosoyama A."/>
            <person name="Uohara A."/>
            <person name="Ohji S."/>
            <person name="Ichikawa N."/>
        </authorList>
    </citation>
    <scope>NUCLEOTIDE SEQUENCE [LARGE SCALE GENOMIC DNA]</scope>
    <source>
        <strain evidence="2 3">NBRC 106114</strain>
    </source>
</reference>